<evidence type="ECO:0000313" key="7">
    <source>
        <dbReference type="EMBL" id="KAL1374238.1"/>
    </source>
</evidence>
<proteinExistence type="predicted"/>
<evidence type="ECO:0000256" key="2">
    <source>
        <dbReference type="ARBA" id="ARBA00022490"/>
    </source>
</evidence>
<dbReference type="GO" id="GO:0006412">
    <property type="term" value="P:translation"/>
    <property type="evidence" value="ECO:0007669"/>
    <property type="project" value="UniProtKB-KW"/>
</dbReference>
<organism evidence="7 8">
    <name type="scientific">Culex pipiens pipiens</name>
    <name type="common">Northern house mosquito</name>
    <dbReference type="NCBI Taxonomy" id="38569"/>
    <lineage>
        <taxon>Eukaryota</taxon>
        <taxon>Metazoa</taxon>
        <taxon>Ecdysozoa</taxon>
        <taxon>Arthropoda</taxon>
        <taxon>Hexapoda</taxon>
        <taxon>Insecta</taxon>
        <taxon>Pterygota</taxon>
        <taxon>Neoptera</taxon>
        <taxon>Endopterygota</taxon>
        <taxon>Diptera</taxon>
        <taxon>Nematocera</taxon>
        <taxon>Culicoidea</taxon>
        <taxon>Culicidae</taxon>
        <taxon>Culicinae</taxon>
        <taxon>Culicini</taxon>
        <taxon>Culex</taxon>
        <taxon>Culex</taxon>
    </lineage>
</organism>
<dbReference type="AlphaFoldDB" id="A0ABD1CD05"/>
<dbReference type="Pfam" id="PF08938">
    <property type="entry name" value="HBS1_N"/>
    <property type="match status" value="1"/>
</dbReference>
<reference evidence="7 8" key="1">
    <citation type="submission" date="2024-05" db="EMBL/GenBank/DDBJ databases">
        <title>Culex pipiens pipiens assembly and annotation.</title>
        <authorList>
            <person name="Alout H."/>
            <person name="Durand T."/>
        </authorList>
    </citation>
    <scope>NUCLEOTIDE SEQUENCE [LARGE SCALE GENOMIC DNA]</scope>
    <source>
        <strain evidence="7">HA-2024</strain>
        <tissue evidence="7">Whole body</tissue>
    </source>
</reference>
<dbReference type="EMBL" id="JBEHCU010013531">
    <property type="protein sequence ID" value="KAL1374238.1"/>
    <property type="molecule type" value="Genomic_DNA"/>
</dbReference>
<evidence type="ECO:0000256" key="3">
    <source>
        <dbReference type="ARBA" id="ARBA00022553"/>
    </source>
</evidence>
<keyword evidence="5" id="KW-0648">Protein biosynthesis</keyword>
<dbReference type="GO" id="GO:0005737">
    <property type="term" value="C:cytoplasm"/>
    <property type="evidence" value="ECO:0007669"/>
    <property type="project" value="UniProtKB-SubCell"/>
</dbReference>
<keyword evidence="2" id="KW-0963">Cytoplasm</keyword>
<evidence type="ECO:0000256" key="5">
    <source>
        <dbReference type="ARBA" id="ARBA00022917"/>
    </source>
</evidence>
<feature type="domain" description="HBS1-like protein N-terminal" evidence="6">
    <location>
        <begin position="60"/>
        <end position="146"/>
    </location>
</feature>
<evidence type="ECO:0000256" key="4">
    <source>
        <dbReference type="ARBA" id="ARBA00022801"/>
    </source>
</evidence>
<dbReference type="Gene3D" id="1.10.8.10">
    <property type="entry name" value="DNA helicase RuvA subunit, C-terminal domain"/>
    <property type="match status" value="1"/>
</dbReference>
<evidence type="ECO:0000313" key="8">
    <source>
        <dbReference type="Proteomes" id="UP001562425"/>
    </source>
</evidence>
<gene>
    <name evidence="7" type="ORF">pipiens_018208</name>
</gene>
<keyword evidence="8" id="KW-1185">Reference proteome</keyword>
<evidence type="ECO:0000259" key="6">
    <source>
        <dbReference type="Pfam" id="PF08938"/>
    </source>
</evidence>
<comment type="caution">
    <text evidence="7">The sequence shown here is derived from an EMBL/GenBank/DDBJ whole genome shotgun (WGS) entry which is preliminary data.</text>
</comment>
<dbReference type="Proteomes" id="UP001562425">
    <property type="component" value="Unassembled WGS sequence"/>
</dbReference>
<sequence>MSRHRNVRTMNYDDEYDDDDDYLGHSVEDDCISPTDAQQWMYDRAKGQQSISAFLANNRDIEEEDDDGLEAERCAGLHTRRDSECYQLPELNDEDRVRLNSCMDEIRNIVGESATDKQLVEAIMKHGYNFDLALDDVLNSTKTPPTASSDDAEEATIPKLANLSLSNDSGVASSSPSEGTFSNLTDLAKFHLQAKGGGTPIGSPLGPTFTIPNLFNTPPTANRPPLTLASAARSNSQQNPLAKKQWIVDLKSALIKDKSELSSAKSNDAENEATSPPRYGFIDCDIVEKVEEEEDPGQKPIFDEFCSIDASWLAAKQLANVTPHASGLAAVLCRRYRKRSTVRVRHGFVTKATAVAAATIVPFRFHVPSPDDVVLGHMKKFRR</sequence>
<dbReference type="InterPro" id="IPR015033">
    <property type="entry name" value="HBS1-like_N"/>
</dbReference>
<dbReference type="InterPro" id="IPR037189">
    <property type="entry name" value="HBS1-like_N_sf"/>
</dbReference>
<protein>
    <recommendedName>
        <fullName evidence="6">HBS1-like protein N-terminal domain-containing protein</fullName>
    </recommendedName>
</protein>
<dbReference type="GO" id="GO:0016787">
    <property type="term" value="F:hydrolase activity"/>
    <property type="evidence" value="ECO:0007669"/>
    <property type="project" value="UniProtKB-KW"/>
</dbReference>
<accession>A0ABD1CD05</accession>
<name>A0ABD1CD05_CULPP</name>
<comment type="subcellular location">
    <subcellularLocation>
        <location evidence="1">Cytoplasm</location>
    </subcellularLocation>
</comment>
<keyword evidence="3" id="KW-0597">Phosphoprotein</keyword>
<keyword evidence="4" id="KW-0378">Hydrolase</keyword>
<dbReference type="SUPFAM" id="SSF109732">
    <property type="entry name" value="HBS1-like domain"/>
    <property type="match status" value="1"/>
</dbReference>
<evidence type="ECO:0000256" key="1">
    <source>
        <dbReference type="ARBA" id="ARBA00004496"/>
    </source>
</evidence>